<dbReference type="Gene3D" id="3.40.50.720">
    <property type="entry name" value="NAD(P)-binding Rossmann-like Domain"/>
    <property type="match status" value="1"/>
</dbReference>
<dbReference type="PANTHER" id="PTHR43103">
    <property type="entry name" value="NUCLEOSIDE-DIPHOSPHATE-SUGAR EPIMERASE"/>
    <property type="match status" value="1"/>
</dbReference>
<protein>
    <recommendedName>
        <fullName evidence="4">NAD-dependent epimerase/dehydratase domain-containing protein</fullName>
    </recommendedName>
</protein>
<organism evidence="5 6">
    <name type="scientific">Kouleothrix aurantiaca</name>
    <dbReference type="NCBI Taxonomy" id="186479"/>
    <lineage>
        <taxon>Bacteria</taxon>
        <taxon>Bacillati</taxon>
        <taxon>Chloroflexota</taxon>
        <taxon>Chloroflexia</taxon>
        <taxon>Chloroflexales</taxon>
        <taxon>Roseiflexineae</taxon>
        <taxon>Roseiflexaceae</taxon>
        <taxon>Kouleothrix</taxon>
    </lineage>
</organism>
<dbReference type="PANTHER" id="PTHR43103:SF5">
    <property type="entry name" value="4-EPIMERASE, PUTATIVE (AFU_ORTHOLOGUE AFUA_7G00360)-RELATED"/>
    <property type="match status" value="1"/>
</dbReference>
<dbReference type="InterPro" id="IPR001509">
    <property type="entry name" value="Epimerase_deHydtase"/>
</dbReference>
<evidence type="ECO:0000256" key="2">
    <source>
        <dbReference type="ARBA" id="ARBA00023002"/>
    </source>
</evidence>
<accession>A0A0P9DQV1</accession>
<comment type="caution">
    <text evidence="5">The sequence shown here is derived from an EMBL/GenBank/DDBJ whole genome shotgun (WGS) entry which is preliminary data.</text>
</comment>
<sequence length="277" mass="30589">MRIAVTGGGGEMGRTLVPFLLEQGHTVVSIDRALPPPPASRPRHWAEHMVADTRDFGQLVACLRNCEAVIHLAAHRSPMGQPDTVVYADNTVSSYNVLSAAATLGIKRVCLASSINAIGGAFSRAPRYDYFPLNEEHATYAEDPYSLSKWVLEQQGDAFARRFEDMAIASLRFHLLIDTRERAVERTAHFAPGGTRHLWAYTLLSAAARACLLAVTADFKGHEAFYIVAPQTVMNEPSLELAQQNYPNTPIRGDLSDHNGFFDCAKAERLLGWKHEE</sequence>
<dbReference type="InterPro" id="IPR036291">
    <property type="entry name" value="NAD(P)-bd_dom_sf"/>
</dbReference>
<keyword evidence="3" id="KW-0520">NAD</keyword>
<evidence type="ECO:0000259" key="4">
    <source>
        <dbReference type="Pfam" id="PF01370"/>
    </source>
</evidence>
<dbReference type="SUPFAM" id="SSF51735">
    <property type="entry name" value="NAD(P)-binding Rossmann-fold domains"/>
    <property type="match status" value="1"/>
</dbReference>
<dbReference type="Pfam" id="PF01370">
    <property type="entry name" value="Epimerase"/>
    <property type="match status" value="1"/>
</dbReference>
<dbReference type="AlphaFoldDB" id="A0A0P9DQV1"/>
<evidence type="ECO:0000256" key="3">
    <source>
        <dbReference type="ARBA" id="ARBA00023027"/>
    </source>
</evidence>
<keyword evidence="6" id="KW-1185">Reference proteome</keyword>
<reference evidence="5 6" key="1">
    <citation type="submission" date="2015-09" db="EMBL/GenBank/DDBJ databases">
        <title>Draft genome sequence of Kouleothrix aurantiaca JCM 19913.</title>
        <authorList>
            <person name="Hemp J."/>
        </authorList>
    </citation>
    <scope>NUCLEOTIDE SEQUENCE [LARGE SCALE GENOMIC DNA]</scope>
    <source>
        <strain evidence="5 6">COM-B</strain>
    </source>
</reference>
<name>A0A0P9DQV1_9CHLR</name>
<evidence type="ECO:0000313" key="5">
    <source>
        <dbReference type="EMBL" id="KPV52583.1"/>
    </source>
</evidence>
<evidence type="ECO:0000313" key="6">
    <source>
        <dbReference type="Proteomes" id="UP000050509"/>
    </source>
</evidence>
<feature type="domain" description="NAD-dependent epimerase/dehydratase" evidence="4">
    <location>
        <begin position="3"/>
        <end position="176"/>
    </location>
</feature>
<keyword evidence="2" id="KW-0560">Oxidoreductase</keyword>
<dbReference type="GO" id="GO:0016491">
    <property type="term" value="F:oxidoreductase activity"/>
    <property type="evidence" value="ECO:0007669"/>
    <property type="project" value="UniProtKB-KW"/>
</dbReference>
<gene>
    <name evidence="5" type="ORF">SE17_14615</name>
</gene>
<dbReference type="EMBL" id="LJCR01000496">
    <property type="protein sequence ID" value="KPV52583.1"/>
    <property type="molecule type" value="Genomic_DNA"/>
</dbReference>
<dbReference type="Proteomes" id="UP000050509">
    <property type="component" value="Unassembled WGS sequence"/>
</dbReference>
<evidence type="ECO:0000256" key="1">
    <source>
        <dbReference type="ARBA" id="ARBA00007637"/>
    </source>
</evidence>
<proteinExistence type="inferred from homology"/>
<comment type="similarity">
    <text evidence="1">Belongs to the NAD(P)-dependent epimerase/dehydratase family.</text>
</comment>